<dbReference type="AlphaFoldDB" id="A0A1Q5PK61"/>
<evidence type="ECO:0000256" key="1">
    <source>
        <dbReference type="ARBA" id="ARBA00022741"/>
    </source>
</evidence>
<evidence type="ECO:0000313" key="6">
    <source>
        <dbReference type="Proteomes" id="UP000186785"/>
    </source>
</evidence>
<feature type="transmembrane region" description="Helical" evidence="3">
    <location>
        <begin position="122"/>
        <end position="144"/>
    </location>
</feature>
<keyword evidence="3" id="KW-1133">Transmembrane helix</keyword>
<dbReference type="PANTHER" id="PTHR24221">
    <property type="entry name" value="ATP-BINDING CASSETTE SUB-FAMILY B"/>
    <property type="match status" value="1"/>
</dbReference>
<dbReference type="Gene3D" id="3.40.50.300">
    <property type="entry name" value="P-loop containing nucleotide triphosphate hydrolases"/>
    <property type="match status" value="1"/>
</dbReference>
<protein>
    <recommendedName>
        <fullName evidence="4">ABC transporter domain-containing protein</fullName>
    </recommendedName>
</protein>
<dbReference type="Pfam" id="PF00005">
    <property type="entry name" value="ABC_tran"/>
    <property type="match status" value="1"/>
</dbReference>
<dbReference type="InterPro" id="IPR039421">
    <property type="entry name" value="Type_1_exporter"/>
</dbReference>
<dbReference type="PANTHER" id="PTHR24221:SF654">
    <property type="entry name" value="ATP-BINDING CASSETTE SUB-FAMILY B MEMBER 6"/>
    <property type="match status" value="1"/>
</dbReference>
<sequence>MAQLRVKEGEISTIWASSIRLLESLIVPFGSLLATLAFTPSAWYLFLPATLCVLTGLSDLHWTQQEILQAASPGAQLRASQILWANDSNRKQLQLLGATQWFEETLKKQASELTLPARRYGIYSNLTFVVTQLLYLGTLILLLINETGRANPTAGISALLMASGIIFGSMLGLRENLSEVARVTTLVGLYTNLFKCLHQNQTEPAHQLQPPLEKLELKNLSYQYPGHEVPALNDLSFTIEAGETIALVGENGSGKTTLLKILLGLYQPTSGRLLAHYSGGTLAENPAANDQATGTHQGSPYYRVSLLEEIQAGAGSIEGQLKGSYETAKQAAVQYGLDCELRKRGTQKLGGHSQLSGGQKQKLALARADLGLPAPIIFFDEPGAALDPLAETEVMNHTLTMAKASQDIAIFVTHRLSYALQADRVFILEKGKLVEQGTPPDLLESSGRFAHLYALQSKGY</sequence>
<feature type="domain" description="ABC transporter" evidence="4">
    <location>
        <begin position="215"/>
        <end position="455"/>
    </location>
</feature>
<evidence type="ECO:0000256" key="3">
    <source>
        <dbReference type="SAM" id="Phobius"/>
    </source>
</evidence>
<dbReference type="RefSeq" id="WP_073709640.1">
    <property type="nucleotide sequence ID" value="NZ_MQSU01000003.1"/>
</dbReference>
<evidence type="ECO:0000259" key="4">
    <source>
        <dbReference type="PROSITE" id="PS50893"/>
    </source>
</evidence>
<dbReference type="CDD" id="cd03228">
    <property type="entry name" value="ABCC_MRP_Like"/>
    <property type="match status" value="1"/>
</dbReference>
<evidence type="ECO:0000256" key="2">
    <source>
        <dbReference type="ARBA" id="ARBA00022840"/>
    </source>
</evidence>
<accession>A0A1Q5PK61</accession>
<keyword evidence="1" id="KW-0547">Nucleotide-binding</keyword>
<dbReference type="PROSITE" id="PS50893">
    <property type="entry name" value="ABC_TRANSPORTER_2"/>
    <property type="match status" value="1"/>
</dbReference>
<dbReference type="SUPFAM" id="SSF52540">
    <property type="entry name" value="P-loop containing nucleoside triphosphate hydrolases"/>
    <property type="match status" value="1"/>
</dbReference>
<keyword evidence="3" id="KW-0472">Membrane</keyword>
<gene>
    <name evidence="5" type="ORF">BSR29_07280</name>
</gene>
<dbReference type="InterPro" id="IPR003439">
    <property type="entry name" value="ABC_transporter-like_ATP-bd"/>
</dbReference>
<dbReference type="GO" id="GO:0034040">
    <property type="term" value="F:ATPase-coupled lipid transmembrane transporter activity"/>
    <property type="evidence" value="ECO:0007669"/>
    <property type="project" value="TreeGrafter"/>
</dbReference>
<dbReference type="GO" id="GO:0005524">
    <property type="term" value="F:ATP binding"/>
    <property type="evidence" value="ECO:0007669"/>
    <property type="project" value="UniProtKB-KW"/>
</dbReference>
<dbReference type="GO" id="GO:0016887">
    <property type="term" value="F:ATP hydrolysis activity"/>
    <property type="evidence" value="ECO:0007669"/>
    <property type="project" value="InterPro"/>
</dbReference>
<dbReference type="Proteomes" id="UP000186785">
    <property type="component" value="Unassembled WGS sequence"/>
</dbReference>
<keyword evidence="3" id="KW-0812">Transmembrane</keyword>
<dbReference type="InterPro" id="IPR027417">
    <property type="entry name" value="P-loop_NTPase"/>
</dbReference>
<proteinExistence type="predicted"/>
<organism evidence="5 6">
    <name type="scientific">Boudabousia liubingyangii</name>
    <dbReference type="NCBI Taxonomy" id="1921764"/>
    <lineage>
        <taxon>Bacteria</taxon>
        <taxon>Bacillati</taxon>
        <taxon>Actinomycetota</taxon>
        <taxon>Actinomycetes</taxon>
        <taxon>Actinomycetales</taxon>
        <taxon>Actinomycetaceae</taxon>
        <taxon>Boudabousia</taxon>
    </lineage>
</organism>
<comment type="caution">
    <text evidence="5">The sequence shown here is derived from an EMBL/GenBank/DDBJ whole genome shotgun (WGS) entry which is preliminary data.</text>
</comment>
<name>A0A1Q5PK61_9ACTO</name>
<dbReference type="EMBL" id="MQSV01000005">
    <property type="protein sequence ID" value="OKL46615.1"/>
    <property type="molecule type" value="Genomic_DNA"/>
</dbReference>
<keyword evidence="6" id="KW-1185">Reference proteome</keyword>
<evidence type="ECO:0000313" key="5">
    <source>
        <dbReference type="EMBL" id="OKL46615.1"/>
    </source>
</evidence>
<dbReference type="InterPro" id="IPR003593">
    <property type="entry name" value="AAA+_ATPase"/>
</dbReference>
<feature type="transmembrane region" description="Helical" evidence="3">
    <location>
        <begin position="21"/>
        <end position="46"/>
    </location>
</feature>
<feature type="transmembrane region" description="Helical" evidence="3">
    <location>
        <begin position="156"/>
        <end position="173"/>
    </location>
</feature>
<keyword evidence="2" id="KW-0067">ATP-binding</keyword>
<dbReference type="SMART" id="SM00382">
    <property type="entry name" value="AAA"/>
    <property type="match status" value="1"/>
</dbReference>
<reference evidence="5 6" key="1">
    <citation type="submission" date="2016-11" db="EMBL/GenBank/DDBJ databases">
        <title>Actinomyces gypaetusis sp. nov. isolated from the vulture Gypaetus barbatus in Qinghai Tibet Plateau China.</title>
        <authorList>
            <person name="Meng X."/>
        </authorList>
    </citation>
    <scope>NUCLEOTIDE SEQUENCE [LARGE SCALE GENOMIC DNA]</scope>
    <source>
        <strain evidence="5 6">VUL4_2</strain>
    </source>
</reference>
<dbReference type="STRING" id="1921764.BSR28_04985"/>